<dbReference type="InParanoid" id="A0A6I8S902"/>
<dbReference type="GO" id="GO:0003723">
    <property type="term" value="F:RNA binding"/>
    <property type="evidence" value="ECO:0007669"/>
    <property type="project" value="InterPro"/>
</dbReference>
<protein>
    <submittedName>
        <fullName evidence="6">Zinc finger CCHC domain-containing protein 3-like</fullName>
    </submittedName>
</protein>
<dbReference type="PANTHER" id="PTHR22639">
    <property type="entry name" value="GAG-RELATED PROTEIN"/>
    <property type="match status" value="1"/>
</dbReference>
<dbReference type="InterPro" id="IPR042509">
    <property type="entry name" value="ZCCHC3"/>
</dbReference>
<dbReference type="Bgee" id="ENSXETG00000039177">
    <property type="expression patterns" value="Expressed in neurula embryo and 12 other cell types or tissues"/>
</dbReference>
<reference evidence="6" key="1">
    <citation type="journal article" date="2010" name="Science">
        <title>The genome of the Western clawed frog Xenopus tropicalis.</title>
        <authorList>
            <person name="Hellsten U."/>
            <person name="Harland R.M."/>
            <person name="Gilchrist M.J."/>
            <person name="Hendrix D."/>
            <person name="Jurka J."/>
            <person name="Kapitonov V."/>
            <person name="Ovcharenko I."/>
            <person name="Putnam N.H."/>
            <person name="Shu S."/>
            <person name="Taher L."/>
            <person name="Blitz I.L."/>
            <person name="Blumberg B."/>
            <person name="Dichmann D.S."/>
            <person name="Dubchak I."/>
            <person name="Amaya E."/>
            <person name="Detter J.C."/>
            <person name="Fletcher R."/>
            <person name="Gerhard D.S."/>
            <person name="Goodstein D."/>
            <person name="Graves T."/>
            <person name="Grigoriev I.V."/>
            <person name="Grimwood J."/>
            <person name="Kawashima T."/>
            <person name="Lindquist E."/>
            <person name="Lucas S.M."/>
            <person name="Mead P.E."/>
            <person name="Mitros T."/>
            <person name="Ogino H."/>
            <person name="Ohta Y."/>
            <person name="Poliakov A.V."/>
            <person name="Pollet N."/>
            <person name="Robert J."/>
            <person name="Salamov A."/>
            <person name="Sater A.K."/>
            <person name="Schmutz J."/>
            <person name="Terry A."/>
            <person name="Vize P.D."/>
            <person name="Warren W.C."/>
            <person name="Wells D."/>
            <person name="Wills A."/>
            <person name="Wilson R.K."/>
            <person name="Zimmerman L.B."/>
            <person name="Zorn A.M."/>
            <person name="Grainger R."/>
            <person name="Grammer T."/>
            <person name="Khokha M.K."/>
            <person name="Richardson P.M."/>
            <person name="Rokhsar D.S."/>
        </authorList>
    </citation>
    <scope>NUCLEOTIDE SEQUENCE [LARGE SCALE GENOMIC DNA]</scope>
    <source>
        <strain evidence="6">Nigerian</strain>
    </source>
</reference>
<evidence type="ECO:0000313" key="6">
    <source>
        <dbReference type="Ensembl" id="ENSXETP00000093358"/>
    </source>
</evidence>
<name>A0A6I8S902_XENTR</name>
<feature type="region of interest" description="Disordered" evidence="1">
    <location>
        <begin position="65"/>
        <end position="162"/>
    </location>
</feature>
<dbReference type="PANTHER" id="PTHR22639:SF9">
    <property type="entry name" value="ZINC FINGER CCHC DOMAIN-CONTAINING PROTEIN 3-LIKE"/>
    <property type="match status" value="1"/>
</dbReference>
<dbReference type="Pfam" id="PF23057">
    <property type="entry name" value="RBD_ZCCHC3_1st"/>
    <property type="match status" value="1"/>
</dbReference>
<evidence type="ECO:0000259" key="4">
    <source>
        <dbReference type="Pfam" id="PF23057"/>
    </source>
</evidence>
<dbReference type="GO" id="GO:0002218">
    <property type="term" value="P:activation of innate immune response"/>
    <property type="evidence" value="ECO:0007669"/>
    <property type="project" value="InterPro"/>
</dbReference>
<dbReference type="InterPro" id="IPR057810">
    <property type="entry name" value="RBD_ZCCHC3_1st"/>
</dbReference>
<feature type="domain" description="CCHC-type" evidence="3">
    <location>
        <begin position="456"/>
        <end position="471"/>
    </location>
</feature>
<dbReference type="AlphaFoldDB" id="A0A6I8S902"/>
<gene>
    <name evidence="6" type="primary">LOC100488592</name>
</gene>
<dbReference type="InterPro" id="IPR057811">
    <property type="entry name" value="RBD_ZCCHC3_2nd"/>
</dbReference>
<feature type="region of interest" description="Disordered" evidence="1">
    <location>
        <begin position="186"/>
        <end position="212"/>
    </location>
</feature>
<feature type="compositionally biased region" description="Polar residues" evidence="1">
    <location>
        <begin position="145"/>
        <end position="162"/>
    </location>
</feature>
<evidence type="ECO:0000256" key="1">
    <source>
        <dbReference type="SAM" id="MobiDB-lite"/>
    </source>
</evidence>
<dbReference type="GO" id="GO:0003690">
    <property type="term" value="F:double-stranded DNA binding"/>
    <property type="evidence" value="ECO:0007669"/>
    <property type="project" value="InterPro"/>
</dbReference>
<keyword evidence="2" id="KW-0732">Signal</keyword>
<dbReference type="Pfam" id="PF00098">
    <property type="entry name" value="zf-CCHC"/>
    <property type="match status" value="1"/>
</dbReference>
<evidence type="ECO:0000259" key="5">
    <source>
        <dbReference type="Pfam" id="PF23058"/>
    </source>
</evidence>
<feature type="compositionally biased region" description="Low complexity" evidence="1">
    <location>
        <begin position="121"/>
        <end position="144"/>
    </location>
</feature>
<dbReference type="GeneTree" id="ENSGT00530000063983"/>
<evidence type="ECO:0000256" key="2">
    <source>
        <dbReference type="SAM" id="SignalP"/>
    </source>
</evidence>
<feature type="region of interest" description="Disordered" evidence="1">
    <location>
        <begin position="256"/>
        <end position="288"/>
    </location>
</feature>
<dbReference type="GO" id="GO:0008270">
    <property type="term" value="F:zinc ion binding"/>
    <property type="evidence" value="ECO:0007669"/>
    <property type="project" value="InterPro"/>
</dbReference>
<feature type="signal peptide" evidence="2">
    <location>
        <begin position="1"/>
        <end position="25"/>
    </location>
</feature>
<dbReference type="Pfam" id="PF23058">
    <property type="entry name" value="RBD_ZCCHC3_2nd"/>
    <property type="match status" value="1"/>
</dbReference>
<feature type="chain" id="PRO_5030155913" evidence="2">
    <location>
        <begin position="26"/>
        <end position="533"/>
    </location>
</feature>
<accession>A0A6I8S902</accession>
<reference evidence="6" key="2">
    <citation type="submission" date="2020-05" db="UniProtKB">
        <authorList>
            <consortium name="Ensembl"/>
        </authorList>
    </citation>
    <scope>IDENTIFICATION</scope>
</reference>
<sequence>MVAWNTAIRNMAAFLSFICINPVSPSQLPRRAHPGGSVILYAPPVQAADWVSVTTYPYLSNSVTTRTAWESDRPESEMETDTNKSPQRETDLSLSAAIGDSEEHKGLVKSGESVLSRSDADVSQSDADVSQSDADVSQSEADVSQSDANISQSNADVSQSDSNISLSDADVSLSDANVSLSDANVSHSDANVSHSDANVSHSDADVSQSDANVSQSEAAKLALLAANSEPALPQVTGVNEDDPGDQNRNVRSELSVNAGPVQGPADLQSKGGAEATQGGAQGPSHGKNKNIVRLCWAGDEAHPLDRGRVSRLLFDSMGFRSDDIFAVAEVPRSRFDVCFQSAESLPKFWSLYKRKRTTDMWRSVQARPVSSSQVKAVTIAFKHEMIRRKDVLSWLQQHCTVLSPVRRVRDEDGIWNGEWRAQVKLNVVDNVLQHLPITFFIWNERGVVSYFGQPRLCYVCASTEHFASDCPIEKQRMIDEYNLSRMEDYDDYEAQYYGREAIQQLKHKMSPRASSKGWKKKFPLTLMCSVNFC</sequence>
<feature type="domain" description="Zinc finger CCHC" evidence="4">
    <location>
        <begin position="289"/>
        <end position="363"/>
    </location>
</feature>
<dbReference type="InterPro" id="IPR001878">
    <property type="entry name" value="Znf_CCHC"/>
</dbReference>
<dbReference type="Ensembl" id="ENSXETT00000081229">
    <property type="protein sequence ID" value="ENSXETP00000093358"/>
    <property type="gene ID" value="ENSXETG00000039177"/>
</dbReference>
<proteinExistence type="predicted"/>
<evidence type="ECO:0000259" key="3">
    <source>
        <dbReference type="Pfam" id="PF00098"/>
    </source>
</evidence>
<organism evidence="6">
    <name type="scientific">Xenopus tropicalis</name>
    <name type="common">Western clawed frog</name>
    <name type="synonym">Silurana tropicalis</name>
    <dbReference type="NCBI Taxonomy" id="8364"/>
    <lineage>
        <taxon>Eukaryota</taxon>
        <taxon>Metazoa</taxon>
        <taxon>Chordata</taxon>
        <taxon>Craniata</taxon>
        <taxon>Vertebrata</taxon>
        <taxon>Euteleostomi</taxon>
        <taxon>Amphibia</taxon>
        <taxon>Batrachia</taxon>
        <taxon>Anura</taxon>
        <taxon>Pipoidea</taxon>
        <taxon>Pipidae</taxon>
        <taxon>Xenopodinae</taxon>
        <taxon>Xenopus</taxon>
        <taxon>Silurana</taxon>
    </lineage>
</organism>
<feature type="domain" description="Zinc finger CCHC" evidence="5">
    <location>
        <begin position="379"/>
        <end position="450"/>
    </location>
</feature>